<dbReference type="EMBL" id="BMDO01000003">
    <property type="protein sequence ID" value="GGI50311.1"/>
    <property type="molecule type" value="Genomic_DNA"/>
</dbReference>
<evidence type="ECO:0000313" key="2">
    <source>
        <dbReference type="EMBL" id="GGI50311.1"/>
    </source>
</evidence>
<evidence type="ECO:0008006" key="4">
    <source>
        <dbReference type="Google" id="ProtNLM"/>
    </source>
</evidence>
<accession>A0A917J885</accession>
<name>A0A917J885_9SPHI</name>
<proteinExistence type="predicted"/>
<dbReference type="RefSeq" id="WP_188415381.1">
    <property type="nucleotide sequence ID" value="NZ_BMDO01000003.1"/>
</dbReference>
<feature type="signal peptide" evidence="1">
    <location>
        <begin position="1"/>
        <end position="21"/>
    </location>
</feature>
<sequence>MKTIILLILALSACSLSYGQKALLSLNEQNKYTYFVVKPAPLQPNAAALAAYIKKAVTGVKFLEANYAGGVEGRGIVLVYKQGLVTGQEEGHLAYNVSIDFKDNKYRLILTDFMYTPYQRNRYGVFAPMNNVGTPLEKLEAKVSAKQLNAYLDKLGSYGAKLSGQVSDYLTNPATVKPNPATLKKIDTKNW</sequence>
<protein>
    <recommendedName>
        <fullName evidence="4">DUF4468 domain-containing protein</fullName>
    </recommendedName>
</protein>
<evidence type="ECO:0000313" key="3">
    <source>
        <dbReference type="Proteomes" id="UP000662074"/>
    </source>
</evidence>
<keyword evidence="3" id="KW-1185">Reference proteome</keyword>
<gene>
    <name evidence="2" type="ORF">GCM10011425_15230</name>
</gene>
<dbReference type="AlphaFoldDB" id="A0A917J885"/>
<reference evidence="2" key="1">
    <citation type="journal article" date="2014" name="Int. J. Syst. Evol. Microbiol.">
        <title>Complete genome sequence of Corynebacterium casei LMG S-19264T (=DSM 44701T), isolated from a smear-ripened cheese.</title>
        <authorList>
            <consortium name="US DOE Joint Genome Institute (JGI-PGF)"/>
            <person name="Walter F."/>
            <person name="Albersmeier A."/>
            <person name="Kalinowski J."/>
            <person name="Ruckert C."/>
        </authorList>
    </citation>
    <scope>NUCLEOTIDE SEQUENCE</scope>
    <source>
        <strain evidence="2">CCM 8711</strain>
    </source>
</reference>
<reference evidence="2" key="2">
    <citation type="submission" date="2020-09" db="EMBL/GenBank/DDBJ databases">
        <authorList>
            <person name="Sun Q."/>
            <person name="Sedlacek I."/>
        </authorList>
    </citation>
    <scope>NUCLEOTIDE SEQUENCE</scope>
    <source>
        <strain evidence="2">CCM 8711</strain>
    </source>
</reference>
<organism evidence="2 3">
    <name type="scientific">Mucilaginibacter galii</name>
    <dbReference type="NCBI Taxonomy" id="2005073"/>
    <lineage>
        <taxon>Bacteria</taxon>
        <taxon>Pseudomonadati</taxon>
        <taxon>Bacteroidota</taxon>
        <taxon>Sphingobacteriia</taxon>
        <taxon>Sphingobacteriales</taxon>
        <taxon>Sphingobacteriaceae</taxon>
        <taxon>Mucilaginibacter</taxon>
    </lineage>
</organism>
<comment type="caution">
    <text evidence="2">The sequence shown here is derived from an EMBL/GenBank/DDBJ whole genome shotgun (WGS) entry which is preliminary data.</text>
</comment>
<dbReference type="Proteomes" id="UP000662074">
    <property type="component" value="Unassembled WGS sequence"/>
</dbReference>
<feature type="chain" id="PRO_5037208133" description="DUF4468 domain-containing protein" evidence="1">
    <location>
        <begin position="22"/>
        <end position="191"/>
    </location>
</feature>
<evidence type="ECO:0000256" key="1">
    <source>
        <dbReference type="SAM" id="SignalP"/>
    </source>
</evidence>
<keyword evidence="1" id="KW-0732">Signal</keyword>